<proteinExistence type="predicted"/>
<dbReference type="AlphaFoldDB" id="A0A069D011"/>
<accession>A0A069D011</accession>
<keyword evidence="3" id="KW-1185">Reference proteome</keyword>
<evidence type="ECO:0000313" key="2">
    <source>
        <dbReference type="EMBL" id="GAK35606.1"/>
    </source>
</evidence>
<dbReference type="Pfam" id="PF18961">
    <property type="entry name" value="DUF5703_N"/>
    <property type="match status" value="1"/>
</dbReference>
<gene>
    <name evidence="2" type="ORF">JCM15093_710</name>
</gene>
<comment type="caution">
    <text evidence="2">The sequence shown here is derived from an EMBL/GenBank/DDBJ whole genome shotgun (WGS) entry which is preliminary data.</text>
</comment>
<evidence type="ECO:0000313" key="3">
    <source>
        <dbReference type="Proteomes" id="UP000027601"/>
    </source>
</evidence>
<name>A0A069D011_9BACE</name>
<dbReference type="EMBL" id="BAJS01000002">
    <property type="protein sequence ID" value="GAK35606.1"/>
    <property type="molecule type" value="Genomic_DNA"/>
</dbReference>
<evidence type="ECO:0000259" key="1">
    <source>
        <dbReference type="Pfam" id="PF18961"/>
    </source>
</evidence>
<dbReference type="InterPro" id="IPR043757">
    <property type="entry name" value="DUF5703_N"/>
</dbReference>
<dbReference type="eggNOG" id="COG1554">
    <property type="taxonomic scope" value="Bacteria"/>
</dbReference>
<reference evidence="2 3" key="1">
    <citation type="journal article" date="2015" name="Microbes Environ.">
        <title>Distribution and evolution of nitrogen fixation genes in the phylum bacteroidetes.</title>
        <authorList>
            <person name="Inoue J."/>
            <person name="Oshima K."/>
            <person name="Suda W."/>
            <person name="Sakamoto M."/>
            <person name="Iino T."/>
            <person name="Noda S."/>
            <person name="Hongoh Y."/>
            <person name="Hattori M."/>
            <person name="Ohkuma M."/>
        </authorList>
    </citation>
    <scope>NUCLEOTIDE SEQUENCE [LARGE SCALE GENOMIC DNA]</scope>
    <source>
        <strain evidence="2 3">JCM 15093</strain>
    </source>
</reference>
<sequence length="107" mass="11878">MLIIGVQVLRAQHANVVWNTPSRNSSESMPCGGGDIGLNVWVENGDLLFYISRSGTFDEHNCQLKQGRVRMRLTPNPFAVKDGFRQELKLNDGYVEVACGGAVVQLW</sequence>
<organism evidence="2 3">
    <name type="scientific">Bacteroides graminisolvens DSM 19988 = JCM 15093</name>
    <dbReference type="NCBI Taxonomy" id="1121097"/>
    <lineage>
        <taxon>Bacteria</taxon>
        <taxon>Pseudomonadati</taxon>
        <taxon>Bacteroidota</taxon>
        <taxon>Bacteroidia</taxon>
        <taxon>Bacteroidales</taxon>
        <taxon>Bacteroidaceae</taxon>
        <taxon>Bacteroides</taxon>
    </lineage>
</organism>
<dbReference type="Proteomes" id="UP000027601">
    <property type="component" value="Unassembled WGS sequence"/>
</dbReference>
<feature type="domain" description="DUF5703" evidence="1">
    <location>
        <begin position="17"/>
        <end position="107"/>
    </location>
</feature>
<protein>
    <recommendedName>
        <fullName evidence="1">DUF5703 domain-containing protein</fullName>
    </recommendedName>
</protein>